<dbReference type="PROSITE" id="PS50261">
    <property type="entry name" value="G_PROTEIN_RECEP_F2_4"/>
    <property type="match status" value="1"/>
</dbReference>
<dbReference type="Gene3D" id="1.20.1070.10">
    <property type="entry name" value="Rhodopsin 7-helix transmembrane proteins"/>
    <property type="match status" value="1"/>
</dbReference>
<dbReference type="Pfam" id="PF00002">
    <property type="entry name" value="7tm_2"/>
    <property type="match status" value="1"/>
</dbReference>
<dbReference type="OrthoDB" id="5990469at2759"/>
<dbReference type="AlphaFoldDB" id="A0A6S7JMG2"/>
<dbReference type="PANTHER" id="PTHR45902">
    <property type="entry name" value="LATROPHILIN RECEPTOR-LIKE PROTEIN A"/>
    <property type="match status" value="1"/>
</dbReference>
<evidence type="ECO:0000313" key="5">
    <source>
        <dbReference type="EMBL" id="CAB4032071.1"/>
    </source>
</evidence>
<evidence type="ECO:0000256" key="2">
    <source>
        <dbReference type="ARBA" id="ARBA00022692"/>
    </source>
</evidence>
<dbReference type="EMBL" id="CACRXK020018103">
    <property type="protein sequence ID" value="CAB4032071.1"/>
    <property type="molecule type" value="Genomic_DNA"/>
</dbReference>
<organism evidence="5 6">
    <name type="scientific">Paramuricea clavata</name>
    <name type="common">Red gorgonian</name>
    <name type="synonym">Violescent sea-whip</name>
    <dbReference type="NCBI Taxonomy" id="317549"/>
    <lineage>
        <taxon>Eukaryota</taxon>
        <taxon>Metazoa</taxon>
        <taxon>Cnidaria</taxon>
        <taxon>Anthozoa</taxon>
        <taxon>Octocorallia</taxon>
        <taxon>Malacalcyonacea</taxon>
        <taxon>Plexauridae</taxon>
        <taxon>Paramuricea</taxon>
    </lineage>
</organism>
<evidence type="ECO:0000256" key="3">
    <source>
        <dbReference type="ARBA" id="ARBA00022989"/>
    </source>
</evidence>
<keyword evidence="6" id="KW-1185">Reference proteome</keyword>
<keyword evidence="3" id="KW-1133">Transmembrane helix</keyword>
<keyword evidence="5" id="KW-0675">Receptor</keyword>
<comment type="subcellular location">
    <subcellularLocation>
        <location evidence="1">Membrane</location>
        <topology evidence="1">Multi-pass membrane protein</topology>
    </subcellularLocation>
</comment>
<dbReference type="GO" id="GO:0016020">
    <property type="term" value="C:membrane"/>
    <property type="evidence" value="ECO:0007669"/>
    <property type="project" value="UniProtKB-SubCell"/>
</dbReference>
<name>A0A6S7JMG2_PARCT</name>
<gene>
    <name evidence="5" type="ORF">PACLA_8A065525</name>
</gene>
<dbReference type="InterPro" id="IPR053231">
    <property type="entry name" value="GPCR_LN-TM7"/>
</dbReference>
<dbReference type="GO" id="GO:0004930">
    <property type="term" value="F:G protein-coupled receptor activity"/>
    <property type="evidence" value="ECO:0007669"/>
    <property type="project" value="InterPro"/>
</dbReference>
<reference evidence="5" key="1">
    <citation type="submission" date="2020-04" db="EMBL/GenBank/DDBJ databases">
        <authorList>
            <person name="Alioto T."/>
            <person name="Alioto T."/>
            <person name="Gomez Garrido J."/>
        </authorList>
    </citation>
    <scope>NUCLEOTIDE SEQUENCE</scope>
    <source>
        <strain evidence="5">A484AB</strain>
    </source>
</reference>
<keyword evidence="4" id="KW-0472">Membrane</keyword>
<protein>
    <submittedName>
        <fullName evidence="5">G- coupled receptor Mth2-like</fullName>
    </submittedName>
</protein>
<evidence type="ECO:0000256" key="1">
    <source>
        <dbReference type="ARBA" id="ARBA00004141"/>
    </source>
</evidence>
<dbReference type="InterPro" id="IPR017981">
    <property type="entry name" value="GPCR_2-like_7TM"/>
</dbReference>
<dbReference type="InterPro" id="IPR022343">
    <property type="entry name" value="GCR1-cAMP_receptor"/>
</dbReference>
<sequence length="497" mass="56433">MMISSCLNCSRELQENCSNPHSDIDVETMPVEGPDGHTYKNRFCALGNGIKPENLKRWGYELICNEVEAYNETEKIRATVDRCLVHQSQNCHVQDKEFLQNDCSWYYAPSLNITKNHTVCSPVKTCLPTPSINMTALKYAELKLKCHAYMLVVYHNGSFYKNFHCALCYGIGPTELENPPDITYNYPTISIFFEIPQNKPNRYKEANIKYATNRTAGTVNHSSNSFETTEFEMYFNLIGVSISIATLLFLLALYSLVPELRTTPGKIIMGLSISILMYQIVLLVSPQFTENAVACSITAIILHFAILSSFAWMSIMSFDVWKTFGRNNSQRMTKTSSSFLHYCLYVFINPFIIVLTAIALDRSGVMLVYWRDGESNSCWIVDNLSNILFFKMPVGIALGLNIIAFIWTILGITNVRNKTSKYNSTKNQQTTVTKDVKMYGKLSVVMGLTWTLGFAMEYSVIVKFIFLIVNSLQGFFIFLAFVTNKSVMEKCKVSRPT</sequence>
<dbReference type="GO" id="GO:0007166">
    <property type="term" value="P:cell surface receptor signaling pathway"/>
    <property type="evidence" value="ECO:0007669"/>
    <property type="project" value="InterPro"/>
</dbReference>
<proteinExistence type="predicted"/>
<dbReference type="Proteomes" id="UP001152795">
    <property type="component" value="Unassembled WGS sequence"/>
</dbReference>
<keyword evidence="2" id="KW-0812">Transmembrane</keyword>
<dbReference type="CDD" id="cd15039">
    <property type="entry name" value="7tmB3_Methuselah-like"/>
    <property type="match status" value="1"/>
</dbReference>
<evidence type="ECO:0000313" key="6">
    <source>
        <dbReference type="Proteomes" id="UP001152795"/>
    </source>
</evidence>
<accession>A0A6S7JMG2</accession>
<dbReference type="PANTHER" id="PTHR45902:SF4">
    <property type="entry name" value="G-PROTEIN COUPLED RECEPTORS FAMILY 2 PROFILE 2 DOMAIN-CONTAINING PROTEIN"/>
    <property type="match status" value="1"/>
</dbReference>
<comment type="caution">
    <text evidence="5">The sequence shown here is derived from an EMBL/GenBank/DDBJ whole genome shotgun (WGS) entry which is preliminary data.</text>
</comment>
<dbReference type="InterPro" id="IPR000832">
    <property type="entry name" value="GPCR_2_secretin-like"/>
</dbReference>
<dbReference type="PRINTS" id="PR02001">
    <property type="entry name" value="GCR1CAMPR"/>
</dbReference>
<evidence type="ECO:0000256" key="4">
    <source>
        <dbReference type="ARBA" id="ARBA00023136"/>
    </source>
</evidence>